<comment type="caution">
    <text evidence="2">The sequence shown here is derived from an EMBL/GenBank/DDBJ whole genome shotgun (WGS) entry which is preliminary data.</text>
</comment>
<evidence type="ECO:0000313" key="2">
    <source>
        <dbReference type="EMBL" id="KAG2594368.1"/>
    </source>
</evidence>
<accession>A0A8T0SBA3</accession>
<evidence type="ECO:0000256" key="1">
    <source>
        <dbReference type="SAM" id="MobiDB-lite"/>
    </source>
</evidence>
<reference evidence="2" key="1">
    <citation type="submission" date="2020-05" db="EMBL/GenBank/DDBJ databases">
        <title>WGS assembly of Panicum virgatum.</title>
        <authorList>
            <person name="Lovell J.T."/>
            <person name="Jenkins J."/>
            <person name="Shu S."/>
            <person name="Juenger T.E."/>
            <person name="Schmutz J."/>
        </authorList>
    </citation>
    <scope>NUCLEOTIDE SEQUENCE</scope>
    <source>
        <strain evidence="2">AP13</strain>
    </source>
</reference>
<evidence type="ECO:0000313" key="3">
    <source>
        <dbReference type="Proteomes" id="UP000823388"/>
    </source>
</evidence>
<name>A0A8T0SBA3_PANVG</name>
<dbReference type="EMBL" id="CM029046">
    <property type="protein sequence ID" value="KAG2594368.1"/>
    <property type="molecule type" value="Genomic_DNA"/>
</dbReference>
<dbReference type="Proteomes" id="UP000823388">
    <property type="component" value="Chromosome 5N"/>
</dbReference>
<feature type="region of interest" description="Disordered" evidence="1">
    <location>
        <begin position="62"/>
        <end position="86"/>
    </location>
</feature>
<sequence>MGKGRRRPGRGRGWGGCVAPLSLSASVFWDTRGPVRSEAVLFQNSGRQLTMYYYKVGFNQGAGVGKEATSNPARRNRQSVRQRLVP</sequence>
<keyword evidence="3" id="KW-1185">Reference proteome</keyword>
<dbReference type="AlphaFoldDB" id="A0A8T0SBA3"/>
<protein>
    <submittedName>
        <fullName evidence="2">Uncharacterized protein</fullName>
    </submittedName>
</protein>
<gene>
    <name evidence="2" type="ORF">PVAP13_5NG627812</name>
</gene>
<proteinExistence type="predicted"/>
<organism evidence="2 3">
    <name type="scientific">Panicum virgatum</name>
    <name type="common">Blackwell switchgrass</name>
    <dbReference type="NCBI Taxonomy" id="38727"/>
    <lineage>
        <taxon>Eukaryota</taxon>
        <taxon>Viridiplantae</taxon>
        <taxon>Streptophyta</taxon>
        <taxon>Embryophyta</taxon>
        <taxon>Tracheophyta</taxon>
        <taxon>Spermatophyta</taxon>
        <taxon>Magnoliopsida</taxon>
        <taxon>Liliopsida</taxon>
        <taxon>Poales</taxon>
        <taxon>Poaceae</taxon>
        <taxon>PACMAD clade</taxon>
        <taxon>Panicoideae</taxon>
        <taxon>Panicodae</taxon>
        <taxon>Paniceae</taxon>
        <taxon>Panicinae</taxon>
        <taxon>Panicum</taxon>
        <taxon>Panicum sect. Hiantes</taxon>
    </lineage>
</organism>